<comment type="similarity">
    <text evidence="2">Belongs to the protein kinase superfamily. Ser/Thr protein kinase family.</text>
</comment>
<evidence type="ECO:0000259" key="24">
    <source>
        <dbReference type="PROSITE" id="PS50011"/>
    </source>
</evidence>
<dbReference type="InterPro" id="IPR017441">
    <property type="entry name" value="Protein_kinase_ATP_BS"/>
</dbReference>
<evidence type="ECO:0000256" key="3">
    <source>
        <dbReference type="ARBA" id="ARBA00012513"/>
    </source>
</evidence>
<evidence type="ECO:0000256" key="19">
    <source>
        <dbReference type="ARBA" id="ARBA00047899"/>
    </source>
</evidence>
<keyword evidence="17" id="KW-0675">Receptor</keyword>
<feature type="domain" description="Protein kinase" evidence="24">
    <location>
        <begin position="817"/>
        <end position="1094"/>
    </location>
</feature>
<dbReference type="FunFam" id="3.80.10.10:FF:000383">
    <property type="entry name" value="Leucine-rich repeat receptor protein kinase EMS1"/>
    <property type="match status" value="1"/>
</dbReference>
<evidence type="ECO:0000256" key="6">
    <source>
        <dbReference type="ARBA" id="ARBA00022553"/>
    </source>
</evidence>
<dbReference type="Pfam" id="PF13855">
    <property type="entry name" value="LRR_8"/>
    <property type="match status" value="2"/>
</dbReference>
<keyword evidence="11" id="KW-0677">Repeat</keyword>
<keyword evidence="5" id="KW-0723">Serine/threonine-protein kinase</keyword>
<dbReference type="SMART" id="SM00369">
    <property type="entry name" value="LRR_TYP"/>
    <property type="match status" value="10"/>
</dbReference>
<dbReference type="InterPro" id="IPR001611">
    <property type="entry name" value="Leu-rich_rpt"/>
</dbReference>
<gene>
    <name evidence="26 27" type="primary">LOC111291328</name>
</gene>
<dbReference type="GeneID" id="111291328"/>
<dbReference type="InterPro" id="IPR051809">
    <property type="entry name" value="Plant_receptor-like_S/T_kinase"/>
</dbReference>
<keyword evidence="7" id="KW-0433">Leucine-rich repeat</keyword>
<keyword evidence="9 22" id="KW-0812">Transmembrane</keyword>
<dbReference type="GO" id="GO:0004674">
    <property type="term" value="F:protein serine/threonine kinase activity"/>
    <property type="evidence" value="ECO:0007669"/>
    <property type="project" value="UniProtKB-KW"/>
</dbReference>
<dbReference type="PROSITE" id="PS50011">
    <property type="entry name" value="PROTEIN_KINASE_DOM"/>
    <property type="match status" value="2"/>
</dbReference>
<organism evidence="25 27">
    <name type="scientific">Durio zibethinus</name>
    <name type="common">Durian</name>
    <dbReference type="NCBI Taxonomy" id="66656"/>
    <lineage>
        <taxon>Eukaryota</taxon>
        <taxon>Viridiplantae</taxon>
        <taxon>Streptophyta</taxon>
        <taxon>Embryophyta</taxon>
        <taxon>Tracheophyta</taxon>
        <taxon>Spermatophyta</taxon>
        <taxon>Magnoliopsida</taxon>
        <taxon>eudicotyledons</taxon>
        <taxon>Gunneridae</taxon>
        <taxon>Pentapetalae</taxon>
        <taxon>rosids</taxon>
        <taxon>malvids</taxon>
        <taxon>Malvales</taxon>
        <taxon>Malvaceae</taxon>
        <taxon>Helicteroideae</taxon>
        <taxon>Durio</taxon>
    </lineage>
</organism>
<keyword evidence="18" id="KW-0325">Glycoprotein</keyword>
<comment type="catalytic activity">
    <reaction evidence="19">
        <text>L-threonyl-[protein] + ATP = O-phospho-L-threonyl-[protein] + ADP + H(+)</text>
        <dbReference type="Rhea" id="RHEA:46608"/>
        <dbReference type="Rhea" id="RHEA-COMP:11060"/>
        <dbReference type="Rhea" id="RHEA-COMP:11605"/>
        <dbReference type="ChEBI" id="CHEBI:15378"/>
        <dbReference type="ChEBI" id="CHEBI:30013"/>
        <dbReference type="ChEBI" id="CHEBI:30616"/>
        <dbReference type="ChEBI" id="CHEBI:61977"/>
        <dbReference type="ChEBI" id="CHEBI:456216"/>
        <dbReference type="EC" id="2.7.11.1"/>
    </reaction>
</comment>
<keyword evidence="14 21" id="KW-0067">ATP-binding</keyword>
<evidence type="ECO:0000256" key="8">
    <source>
        <dbReference type="ARBA" id="ARBA00022679"/>
    </source>
</evidence>
<dbReference type="Gene3D" id="3.80.10.10">
    <property type="entry name" value="Ribonuclease Inhibitor"/>
    <property type="match status" value="5"/>
</dbReference>
<evidence type="ECO:0000256" key="7">
    <source>
        <dbReference type="ARBA" id="ARBA00022614"/>
    </source>
</evidence>
<dbReference type="SUPFAM" id="SSF52047">
    <property type="entry name" value="RNI-like"/>
    <property type="match status" value="1"/>
</dbReference>
<evidence type="ECO:0000256" key="9">
    <source>
        <dbReference type="ARBA" id="ARBA00022692"/>
    </source>
</evidence>
<evidence type="ECO:0000256" key="20">
    <source>
        <dbReference type="ARBA" id="ARBA00048679"/>
    </source>
</evidence>
<dbReference type="Pfam" id="PF07714">
    <property type="entry name" value="PK_Tyr_Ser-Thr"/>
    <property type="match status" value="2"/>
</dbReference>
<feature type="signal peptide" evidence="23">
    <location>
        <begin position="1"/>
        <end position="25"/>
    </location>
</feature>
<dbReference type="GO" id="GO:0005524">
    <property type="term" value="F:ATP binding"/>
    <property type="evidence" value="ECO:0007669"/>
    <property type="project" value="UniProtKB-UniRule"/>
</dbReference>
<evidence type="ECO:0000313" key="25">
    <source>
        <dbReference type="Proteomes" id="UP000515121"/>
    </source>
</evidence>
<evidence type="ECO:0000313" key="26">
    <source>
        <dbReference type="RefSeq" id="XP_022738734.1"/>
    </source>
</evidence>
<keyword evidence="13" id="KW-0418">Kinase</keyword>
<dbReference type="Proteomes" id="UP000515121">
    <property type="component" value="Unplaced"/>
</dbReference>
<dbReference type="Pfam" id="PF00560">
    <property type="entry name" value="LRR_1"/>
    <property type="match status" value="8"/>
</dbReference>
<dbReference type="RefSeq" id="XP_022738734.1">
    <property type="nucleotide sequence ID" value="XM_022882999.1"/>
</dbReference>
<keyword evidence="12 21" id="KW-0547">Nucleotide-binding</keyword>
<dbReference type="SUPFAM" id="SSF56112">
    <property type="entry name" value="Protein kinase-like (PK-like)"/>
    <property type="match status" value="2"/>
</dbReference>
<dbReference type="RefSeq" id="XP_022738735.1">
    <property type="nucleotide sequence ID" value="XM_022883000.1"/>
</dbReference>
<evidence type="ECO:0000256" key="23">
    <source>
        <dbReference type="SAM" id="SignalP"/>
    </source>
</evidence>
<evidence type="ECO:0000256" key="21">
    <source>
        <dbReference type="PROSITE-ProRule" id="PRU10141"/>
    </source>
</evidence>
<evidence type="ECO:0000256" key="16">
    <source>
        <dbReference type="ARBA" id="ARBA00023136"/>
    </source>
</evidence>
<dbReference type="GO" id="GO:0009791">
    <property type="term" value="P:post-embryonic development"/>
    <property type="evidence" value="ECO:0007669"/>
    <property type="project" value="UniProtKB-ARBA"/>
</dbReference>
<dbReference type="InterPro" id="IPR003591">
    <property type="entry name" value="Leu-rich_rpt_typical-subtyp"/>
</dbReference>
<dbReference type="KEGG" id="dzi:111291328"/>
<dbReference type="Gene3D" id="3.30.200.20">
    <property type="entry name" value="Phosphorylase Kinase, domain 1"/>
    <property type="match status" value="2"/>
</dbReference>
<dbReference type="SUPFAM" id="SSF52058">
    <property type="entry name" value="L domain-like"/>
    <property type="match status" value="2"/>
</dbReference>
<name>A0A6P5YEF9_DURZI</name>
<dbReference type="PANTHER" id="PTHR27008">
    <property type="entry name" value="OS04G0122200 PROTEIN"/>
    <property type="match status" value="1"/>
</dbReference>
<evidence type="ECO:0000256" key="13">
    <source>
        <dbReference type="ARBA" id="ARBA00022777"/>
    </source>
</evidence>
<evidence type="ECO:0000256" key="10">
    <source>
        <dbReference type="ARBA" id="ARBA00022729"/>
    </source>
</evidence>
<reference evidence="26 27" key="1">
    <citation type="submission" date="2025-04" db="UniProtKB">
        <authorList>
            <consortium name="RefSeq"/>
        </authorList>
    </citation>
    <scope>IDENTIFICATION</scope>
    <source>
        <tissue evidence="26 27">Fruit stalk</tissue>
    </source>
</reference>
<evidence type="ECO:0000256" key="1">
    <source>
        <dbReference type="ARBA" id="ARBA00004162"/>
    </source>
</evidence>
<dbReference type="InterPro" id="IPR000719">
    <property type="entry name" value="Prot_kinase_dom"/>
</dbReference>
<sequence>MEISCFHSLVLLVHFFILCIPRLHSLTTDQFALLALKAHINPETQNILANNWTTATSVCNWIGITCGGQPQRVIALNISSMGLKGTIPPHIGNLSSLSLLSIKNNSFYGSLPNELAHLRSLKTVDFGLNFFTGEIPPWFWSLPELENLVLNDNNFLGAVPSSLSNITSLKKIGLSYNQLSGSISSNFFNASSLRIIDLSFNRLSGRLSIDMVLPDLQELYLSGNQLYGQIPSSLFNYRQLKVLSLSSNNFRGAIPTELGNLTMLNKLCLSHNNLEGTIPWEIGYLTNVKNLSISYNHLTGCIPSSVGNCTLLEEINFSGNKLTGELPPEIGNLSNLEALRVNNNILRGIIPSTVFNISALQVVLLYENSLSGTLPSSIGFFLPNLVELHLQGNELQGIIPSSISNASKLTLLDLTDNFFTGSIPNSIGNLRNLQKLELAQNNLTSESSTVESNFISSLTQNSHLRRIVLSGNPLGSILPMSIGNLSAFLEYFLVSDCKLKGFIPAELGNLSSLIALELGKNELTGIIPNTIGKLQKLQGLHLQSNRLQGTILYDLCQLSSLVELFLGGNELSGSIPECLGNLTAVRNISLGFNRLTSMIPSSLWSLKDILAIDMSSNSLQGSLPLEIGNLRVVTEIDLSKNQLSGYIPSGIGNLQSLVYLSLAENKLQGSIPESFNGSISLEFLDLSVNNISGVIPVSLVELFYLQYFNVSSNELQGEIPSGGPFANFSAQSYMMNKALCGAARLQVPPCKTGTSKGTWRTLFLLLKILLPSIAFYYMLLLIHVLVKQYFQKRMIAVLPTKRRTILYLEIALATDGFSESNLLGTGGFGSVYKGTMKEEKNVAIKVFNMHTERALRSFEDESKLLSIIHHPNIVKLINSCRDDDFKALVLEYMPNGTLDKWLYTHNYFLNLLQRLDVMIEVASAMLYLHARHVVHCDLKPSNILLDEDMVAHVSDFSIAKILDEQKAVKQTSTMSTVGYMAPEYGSSGIISEKTDVYSFGILLMETFTRKKPTDEMFDGEMNLRRWVCESLPRAVDRITDATLLEADQEAIAAKRKCILSIMKVARFCTAELSIERKTMTEVEEELQRIKKNYLRDTEWSDQREIYPSISRQELLLATDGFNESKIVQYGEFGVLYKGQLPHYGVDAAIKVFNRKKRGRESFAVESEVLSFIRHRNVVKILMMCNEVDFKALVLEYIPYGSLEKWLHYIDDNSSRNIFTMLNTMIDVASALCYLHSMRVIHCNLKPSNILLDDDMVAHVSDFSIAKRIGERIAATKTATKATAGYMAPEYESTGTVSEKTDVYSVGILLMETFTRKKPTDEIFNGKMNLRRWVCSSLPHAVESIVDFTSLQSFRRDLAVDRTCILSIMEVACGCTAESSDDRMTMTVVETKLVRIKKEYLSGRR</sequence>
<dbReference type="InterPro" id="IPR011009">
    <property type="entry name" value="Kinase-like_dom_sf"/>
</dbReference>
<evidence type="ECO:0000256" key="11">
    <source>
        <dbReference type="ARBA" id="ARBA00022737"/>
    </source>
</evidence>
<proteinExistence type="inferred from homology"/>
<keyword evidence="15 22" id="KW-1133">Transmembrane helix</keyword>
<feature type="chain" id="PRO_5044649074" description="non-specific serine/threonine protein kinase" evidence="23">
    <location>
        <begin position="26"/>
        <end position="1404"/>
    </location>
</feature>
<evidence type="ECO:0000256" key="12">
    <source>
        <dbReference type="ARBA" id="ARBA00022741"/>
    </source>
</evidence>
<keyword evidence="4" id="KW-1003">Cell membrane</keyword>
<evidence type="ECO:0000313" key="27">
    <source>
        <dbReference type="RefSeq" id="XP_022738735.1"/>
    </source>
</evidence>
<dbReference type="GO" id="GO:0005886">
    <property type="term" value="C:plasma membrane"/>
    <property type="evidence" value="ECO:0007669"/>
    <property type="project" value="UniProtKB-SubCell"/>
</dbReference>
<keyword evidence="16 22" id="KW-0472">Membrane</keyword>
<dbReference type="InterPro" id="IPR001245">
    <property type="entry name" value="Ser-Thr/Tyr_kinase_cat_dom"/>
</dbReference>
<dbReference type="InterPro" id="IPR008271">
    <property type="entry name" value="Ser/Thr_kinase_AS"/>
</dbReference>
<protein>
    <recommendedName>
        <fullName evidence="3">non-specific serine/threonine protein kinase</fullName>
        <ecNumber evidence="3">2.7.11.1</ecNumber>
    </recommendedName>
</protein>
<feature type="domain" description="Protein kinase" evidence="24">
    <location>
        <begin position="1121"/>
        <end position="1400"/>
    </location>
</feature>
<dbReference type="Gene3D" id="1.10.510.10">
    <property type="entry name" value="Transferase(Phosphotransferase) domain 1"/>
    <property type="match status" value="2"/>
</dbReference>
<comment type="catalytic activity">
    <reaction evidence="20">
        <text>L-seryl-[protein] + ATP = O-phospho-L-seryl-[protein] + ADP + H(+)</text>
        <dbReference type="Rhea" id="RHEA:17989"/>
        <dbReference type="Rhea" id="RHEA-COMP:9863"/>
        <dbReference type="Rhea" id="RHEA-COMP:11604"/>
        <dbReference type="ChEBI" id="CHEBI:15378"/>
        <dbReference type="ChEBI" id="CHEBI:29999"/>
        <dbReference type="ChEBI" id="CHEBI:30616"/>
        <dbReference type="ChEBI" id="CHEBI:83421"/>
        <dbReference type="ChEBI" id="CHEBI:456216"/>
        <dbReference type="EC" id="2.7.11.1"/>
    </reaction>
</comment>
<dbReference type="InterPro" id="IPR032675">
    <property type="entry name" value="LRR_dom_sf"/>
</dbReference>
<dbReference type="PANTHER" id="PTHR27008:SF398">
    <property type="entry name" value="PROTEIN KINASE DOMAIN-CONTAINING PROTEIN"/>
    <property type="match status" value="1"/>
</dbReference>
<dbReference type="Pfam" id="PF08263">
    <property type="entry name" value="LRRNT_2"/>
    <property type="match status" value="1"/>
</dbReference>
<keyword evidence="8" id="KW-0808">Transferase</keyword>
<dbReference type="OrthoDB" id="944696at2759"/>
<evidence type="ECO:0000256" key="17">
    <source>
        <dbReference type="ARBA" id="ARBA00023170"/>
    </source>
</evidence>
<evidence type="ECO:0000256" key="5">
    <source>
        <dbReference type="ARBA" id="ARBA00022527"/>
    </source>
</evidence>
<evidence type="ECO:0000256" key="4">
    <source>
        <dbReference type="ARBA" id="ARBA00022475"/>
    </source>
</evidence>
<dbReference type="PROSITE" id="PS00108">
    <property type="entry name" value="PROTEIN_KINASE_ST"/>
    <property type="match status" value="1"/>
</dbReference>
<keyword evidence="10 23" id="KW-0732">Signal</keyword>
<dbReference type="InterPro" id="IPR013210">
    <property type="entry name" value="LRR_N_plant-typ"/>
</dbReference>
<feature type="binding site" evidence="21">
    <location>
        <position position="845"/>
    </location>
    <ligand>
        <name>ATP</name>
        <dbReference type="ChEBI" id="CHEBI:30616"/>
    </ligand>
</feature>
<dbReference type="FunFam" id="1.10.510.10:FF:000358">
    <property type="entry name" value="Putative leucine-rich repeat receptor-like serine/threonine-protein kinase"/>
    <property type="match status" value="2"/>
</dbReference>
<dbReference type="PROSITE" id="PS00107">
    <property type="entry name" value="PROTEIN_KINASE_ATP"/>
    <property type="match status" value="1"/>
</dbReference>
<accession>A0A6P5YEF9</accession>
<dbReference type="EC" id="2.7.11.1" evidence="3"/>
<comment type="subcellular location">
    <subcellularLocation>
        <location evidence="1">Cell membrane</location>
        <topology evidence="1">Single-pass membrane protein</topology>
    </subcellularLocation>
</comment>
<evidence type="ECO:0000256" key="14">
    <source>
        <dbReference type="ARBA" id="ARBA00022840"/>
    </source>
</evidence>
<feature type="transmembrane region" description="Helical" evidence="22">
    <location>
        <begin position="762"/>
        <end position="786"/>
    </location>
</feature>
<keyword evidence="6" id="KW-0597">Phosphoprotein</keyword>
<dbReference type="FunFam" id="3.80.10.10:FF:000095">
    <property type="entry name" value="LRR receptor-like serine/threonine-protein kinase GSO1"/>
    <property type="match status" value="1"/>
</dbReference>
<keyword evidence="25" id="KW-1185">Reference proteome</keyword>
<evidence type="ECO:0000256" key="15">
    <source>
        <dbReference type="ARBA" id="ARBA00022989"/>
    </source>
</evidence>
<evidence type="ECO:0000256" key="22">
    <source>
        <dbReference type="SAM" id="Phobius"/>
    </source>
</evidence>
<dbReference type="SMART" id="SM00220">
    <property type="entry name" value="S_TKc"/>
    <property type="match status" value="2"/>
</dbReference>
<evidence type="ECO:0000256" key="2">
    <source>
        <dbReference type="ARBA" id="ARBA00008684"/>
    </source>
</evidence>
<dbReference type="FunFam" id="3.80.10.10:FF:000233">
    <property type="entry name" value="Leucine-rich repeat receptor-like protein kinase TDR"/>
    <property type="match status" value="1"/>
</dbReference>
<evidence type="ECO:0000256" key="18">
    <source>
        <dbReference type="ARBA" id="ARBA00023180"/>
    </source>
</evidence>